<feature type="chain" id="PRO_5006026245" description="Ecp2 effector protein domain-containing protein" evidence="1">
    <location>
        <begin position="22"/>
        <end position="170"/>
    </location>
</feature>
<dbReference type="OrthoDB" id="5080748at2759"/>
<dbReference type="AlphaFoldDB" id="A0A0N8H894"/>
<reference evidence="2 3" key="1">
    <citation type="submission" date="2015-09" db="EMBL/GenBank/DDBJ databases">
        <title>Draft genome of a European isolate of the apple canker pathogen Neonectria ditissima.</title>
        <authorList>
            <person name="Gomez-Cortecero A."/>
            <person name="Harrison R.J."/>
            <person name="Armitage A.D."/>
        </authorList>
    </citation>
    <scope>NUCLEOTIDE SEQUENCE [LARGE SCALE GENOMIC DNA]</scope>
    <source>
        <strain evidence="2 3">R09/05</strain>
    </source>
</reference>
<evidence type="ECO:0000313" key="3">
    <source>
        <dbReference type="Proteomes" id="UP000050424"/>
    </source>
</evidence>
<gene>
    <name evidence="2" type="ORF">AK830_g2578</name>
</gene>
<organism evidence="2 3">
    <name type="scientific">Neonectria ditissima</name>
    <dbReference type="NCBI Taxonomy" id="78410"/>
    <lineage>
        <taxon>Eukaryota</taxon>
        <taxon>Fungi</taxon>
        <taxon>Dikarya</taxon>
        <taxon>Ascomycota</taxon>
        <taxon>Pezizomycotina</taxon>
        <taxon>Sordariomycetes</taxon>
        <taxon>Hypocreomycetidae</taxon>
        <taxon>Hypocreales</taxon>
        <taxon>Nectriaceae</taxon>
        <taxon>Neonectria</taxon>
    </lineage>
</organism>
<dbReference type="EMBL" id="LKCW01000025">
    <property type="protein sequence ID" value="KPM43940.1"/>
    <property type="molecule type" value="Genomic_DNA"/>
</dbReference>
<evidence type="ECO:0008006" key="4">
    <source>
        <dbReference type="Google" id="ProtNLM"/>
    </source>
</evidence>
<keyword evidence="3" id="KW-1185">Reference proteome</keyword>
<evidence type="ECO:0000313" key="2">
    <source>
        <dbReference type="EMBL" id="KPM43940.1"/>
    </source>
</evidence>
<protein>
    <recommendedName>
        <fullName evidence="4">Ecp2 effector protein domain-containing protein</fullName>
    </recommendedName>
</protein>
<feature type="signal peptide" evidence="1">
    <location>
        <begin position="1"/>
        <end position="21"/>
    </location>
</feature>
<dbReference type="Proteomes" id="UP000050424">
    <property type="component" value="Unassembled WGS sequence"/>
</dbReference>
<keyword evidence="1" id="KW-0732">Signal</keyword>
<proteinExistence type="predicted"/>
<comment type="caution">
    <text evidence="2">The sequence shown here is derived from an EMBL/GenBank/DDBJ whole genome shotgun (WGS) entry which is preliminary data.</text>
</comment>
<name>A0A0N8H894_9HYPO</name>
<sequence>MLPSVFPTLASAGLLAGHAAADFGVWRIQENVVGSGVFEYPLLTGGNVQSGGDVYDYWAEHAHWYDLPCDGCGNGDAIHQNGGILYVGESYQDEGYRLKFESIPDGAAKDACSQLLGITCDYRILKNGAEEVGGCEYGGHALSFTENTMGVLAHIDGFRHLWCSSQQVSF</sequence>
<evidence type="ECO:0000256" key="1">
    <source>
        <dbReference type="SAM" id="SignalP"/>
    </source>
</evidence>
<accession>A0A0N8H894</accession>